<dbReference type="Proteomes" id="UP000240542">
    <property type="component" value="Unassembled WGS sequence"/>
</dbReference>
<comment type="caution">
    <text evidence="2">The sequence shown here is derived from an EMBL/GenBank/DDBJ whole genome shotgun (WGS) entry which is preliminary data.</text>
</comment>
<protein>
    <submittedName>
        <fullName evidence="2">DinB family protein</fullName>
    </submittedName>
</protein>
<dbReference type="SUPFAM" id="SSF109854">
    <property type="entry name" value="DinB/YfiT-like putative metalloenzymes"/>
    <property type="match status" value="1"/>
</dbReference>
<name>A0A2P8DHZ3_9ACTN</name>
<dbReference type="RefSeq" id="WP_106583738.1">
    <property type="nucleotide sequence ID" value="NZ_PYGA01000010.1"/>
</dbReference>
<gene>
    <name evidence="2" type="ORF">CLV63_110148</name>
</gene>
<keyword evidence="3" id="KW-1185">Reference proteome</keyword>
<evidence type="ECO:0000313" key="3">
    <source>
        <dbReference type="Proteomes" id="UP000240542"/>
    </source>
</evidence>
<dbReference type="InterPro" id="IPR034660">
    <property type="entry name" value="DinB/YfiT-like"/>
</dbReference>
<evidence type="ECO:0000313" key="2">
    <source>
        <dbReference type="EMBL" id="PSK96850.1"/>
    </source>
</evidence>
<dbReference type="Pfam" id="PF12867">
    <property type="entry name" value="DinB_2"/>
    <property type="match status" value="1"/>
</dbReference>
<feature type="domain" description="DinB-like" evidence="1">
    <location>
        <begin position="21"/>
        <end position="165"/>
    </location>
</feature>
<dbReference type="InterPro" id="IPR024775">
    <property type="entry name" value="DinB-like"/>
</dbReference>
<dbReference type="AlphaFoldDB" id="A0A2P8DHZ3"/>
<organism evidence="2 3">
    <name type="scientific">Murinocardiopsis flavida</name>
    <dbReference type="NCBI Taxonomy" id="645275"/>
    <lineage>
        <taxon>Bacteria</taxon>
        <taxon>Bacillati</taxon>
        <taxon>Actinomycetota</taxon>
        <taxon>Actinomycetes</taxon>
        <taxon>Streptosporangiales</taxon>
        <taxon>Nocardiopsidaceae</taxon>
        <taxon>Murinocardiopsis</taxon>
    </lineage>
</organism>
<dbReference type="EMBL" id="PYGA01000010">
    <property type="protein sequence ID" value="PSK96850.1"/>
    <property type="molecule type" value="Genomic_DNA"/>
</dbReference>
<sequence>MALNWTDELLGQLEFYWDVSLWPRLRGLGDREFYWEPVEGCWTVRPRGDGGHTVDWTWPEPSPPPVTTIGWRLGHMAVGVLELRVDHHFGDRSMRLDTVSWPGSADEALTRLGDAYRAWCAGVRELGPEALAAPVGAAEPEQWAEFPFAMLALHINRELIHHGAEVALLRDLYRAGLSGPDPARPVAE</sequence>
<dbReference type="OrthoDB" id="5022306at2"/>
<evidence type="ECO:0000259" key="1">
    <source>
        <dbReference type="Pfam" id="PF12867"/>
    </source>
</evidence>
<proteinExistence type="predicted"/>
<reference evidence="2 3" key="1">
    <citation type="submission" date="2018-03" db="EMBL/GenBank/DDBJ databases">
        <title>Genomic Encyclopedia of Archaeal and Bacterial Type Strains, Phase II (KMG-II): from individual species to whole genera.</title>
        <authorList>
            <person name="Goeker M."/>
        </authorList>
    </citation>
    <scope>NUCLEOTIDE SEQUENCE [LARGE SCALE GENOMIC DNA]</scope>
    <source>
        <strain evidence="2 3">DSM 45312</strain>
    </source>
</reference>
<accession>A0A2P8DHZ3</accession>